<dbReference type="InterPro" id="IPR036396">
    <property type="entry name" value="Cyt_P450_sf"/>
</dbReference>
<dbReference type="EMBL" id="JARBDR010000496">
    <property type="protein sequence ID" value="KAJ8311576.1"/>
    <property type="molecule type" value="Genomic_DNA"/>
</dbReference>
<evidence type="ECO:0000256" key="8">
    <source>
        <dbReference type="SAM" id="Phobius"/>
    </source>
</evidence>
<evidence type="ECO:0000256" key="2">
    <source>
        <dbReference type="ARBA" id="ARBA00010617"/>
    </source>
</evidence>
<keyword evidence="5" id="KW-0560">Oxidoreductase</keyword>
<comment type="cofactor">
    <cofactor evidence="1">
        <name>heme</name>
        <dbReference type="ChEBI" id="CHEBI:30413"/>
    </cofactor>
</comment>
<comment type="similarity">
    <text evidence="2">Belongs to the cytochrome P450 family.</text>
</comment>
<keyword evidence="8" id="KW-1133">Transmembrane helix</keyword>
<dbReference type="InterPro" id="IPR050476">
    <property type="entry name" value="Insect_CytP450_Detox"/>
</dbReference>
<reference evidence="9 10" key="1">
    <citation type="submission" date="2022-12" db="EMBL/GenBank/DDBJ databases">
        <title>Chromosome-level genome of Tegillarca granosa.</title>
        <authorList>
            <person name="Kim J."/>
        </authorList>
    </citation>
    <scope>NUCLEOTIDE SEQUENCE [LARGE SCALE GENOMIC DNA]</scope>
    <source>
        <strain evidence="9">Teg-2019</strain>
        <tissue evidence="9">Adductor muscle</tissue>
    </source>
</reference>
<dbReference type="InterPro" id="IPR001128">
    <property type="entry name" value="Cyt_P450"/>
</dbReference>
<organism evidence="9 10">
    <name type="scientific">Tegillarca granosa</name>
    <name type="common">Malaysian cockle</name>
    <name type="synonym">Anadara granosa</name>
    <dbReference type="NCBI Taxonomy" id="220873"/>
    <lineage>
        <taxon>Eukaryota</taxon>
        <taxon>Metazoa</taxon>
        <taxon>Spiralia</taxon>
        <taxon>Lophotrochozoa</taxon>
        <taxon>Mollusca</taxon>
        <taxon>Bivalvia</taxon>
        <taxon>Autobranchia</taxon>
        <taxon>Pteriomorphia</taxon>
        <taxon>Arcoida</taxon>
        <taxon>Arcoidea</taxon>
        <taxon>Arcidae</taxon>
        <taxon>Tegillarca</taxon>
    </lineage>
</organism>
<keyword evidence="10" id="KW-1185">Reference proteome</keyword>
<evidence type="ECO:0000256" key="3">
    <source>
        <dbReference type="ARBA" id="ARBA00022617"/>
    </source>
</evidence>
<feature type="transmembrane region" description="Helical" evidence="8">
    <location>
        <begin position="6"/>
        <end position="22"/>
    </location>
</feature>
<evidence type="ECO:0000256" key="6">
    <source>
        <dbReference type="ARBA" id="ARBA00023004"/>
    </source>
</evidence>
<accession>A0ABQ9F5T9</accession>
<evidence type="ECO:0008006" key="11">
    <source>
        <dbReference type="Google" id="ProtNLM"/>
    </source>
</evidence>
<keyword evidence="4" id="KW-0479">Metal-binding</keyword>
<evidence type="ECO:0000256" key="5">
    <source>
        <dbReference type="ARBA" id="ARBA00023002"/>
    </source>
</evidence>
<keyword evidence="8" id="KW-0472">Membrane</keyword>
<keyword evidence="6" id="KW-0408">Iron</keyword>
<name>A0ABQ9F5T9_TEGGR</name>
<dbReference type="PANTHER" id="PTHR24292">
    <property type="entry name" value="CYTOCHROME P450"/>
    <property type="match status" value="1"/>
</dbReference>
<sequence>MFLSVDFVLVCLTIVLTIIYYSRKLKKNYSLFEELKIPGPSPKWIFGNIQDFRDKRTDCVGHVMSRDPKQKMCSLKIGSIISAKKLLNPFDVFKLWRKQYGNIYGYFEGFRPSIVVNDPEMAKNILVKYFDKFHARPIHNPFSYYPDNHSLLNTSGSIWKQQRAIVAKAFNMASMEHL</sequence>
<gene>
    <name evidence="9" type="ORF">KUTeg_010931</name>
</gene>
<keyword evidence="8" id="KW-0812">Transmembrane</keyword>
<protein>
    <recommendedName>
        <fullName evidence="11">Cytochrome P450</fullName>
    </recommendedName>
</protein>
<dbReference type="SUPFAM" id="SSF48264">
    <property type="entry name" value="Cytochrome P450"/>
    <property type="match status" value="1"/>
</dbReference>
<evidence type="ECO:0000313" key="9">
    <source>
        <dbReference type="EMBL" id="KAJ8311576.1"/>
    </source>
</evidence>
<dbReference type="Gene3D" id="1.10.630.10">
    <property type="entry name" value="Cytochrome P450"/>
    <property type="match status" value="1"/>
</dbReference>
<evidence type="ECO:0000256" key="4">
    <source>
        <dbReference type="ARBA" id="ARBA00022723"/>
    </source>
</evidence>
<evidence type="ECO:0000256" key="7">
    <source>
        <dbReference type="ARBA" id="ARBA00023033"/>
    </source>
</evidence>
<evidence type="ECO:0000313" key="10">
    <source>
        <dbReference type="Proteomes" id="UP001217089"/>
    </source>
</evidence>
<dbReference type="Pfam" id="PF00067">
    <property type="entry name" value="p450"/>
    <property type="match status" value="1"/>
</dbReference>
<comment type="caution">
    <text evidence="9">The sequence shown here is derived from an EMBL/GenBank/DDBJ whole genome shotgun (WGS) entry which is preliminary data.</text>
</comment>
<dbReference type="Proteomes" id="UP001217089">
    <property type="component" value="Unassembled WGS sequence"/>
</dbReference>
<evidence type="ECO:0000256" key="1">
    <source>
        <dbReference type="ARBA" id="ARBA00001971"/>
    </source>
</evidence>
<keyword evidence="7" id="KW-0503">Monooxygenase</keyword>
<dbReference type="PANTHER" id="PTHR24292:SF54">
    <property type="entry name" value="CYP9F3-RELATED"/>
    <property type="match status" value="1"/>
</dbReference>
<keyword evidence="3" id="KW-0349">Heme</keyword>
<proteinExistence type="inferred from homology"/>